<keyword evidence="2" id="KW-1185">Reference proteome</keyword>
<comment type="caution">
    <text evidence="1">The sequence shown here is derived from an EMBL/GenBank/DDBJ whole genome shotgun (WGS) entry which is preliminary data.</text>
</comment>
<organism evidence="1 2">
    <name type="scientific">Riccia fluitans</name>
    <dbReference type="NCBI Taxonomy" id="41844"/>
    <lineage>
        <taxon>Eukaryota</taxon>
        <taxon>Viridiplantae</taxon>
        <taxon>Streptophyta</taxon>
        <taxon>Embryophyta</taxon>
        <taxon>Marchantiophyta</taxon>
        <taxon>Marchantiopsida</taxon>
        <taxon>Marchantiidae</taxon>
        <taxon>Marchantiales</taxon>
        <taxon>Ricciaceae</taxon>
        <taxon>Riccia</taxon>
    </lineage>
</organism>
<proteinExistence type="predicted"/>
<reference evidence="1 2" key="1">
    <citation type="submission" date="2024-09" db="EMBL/GenBank/DDBJ databases">
        <title>Chromosome-scale assembly of Riccia fluitans.</title>
        <authorList>
            <person name="Paukszto L."/>
            <person name="Sawicki J."/>
            <person name="Karawczyk K."/>
            <person name="Piernik-Szablinska J."/>
            <person name="Szczecinska M."/>
            <person name="Mazdziarz M."/>
        </authorList>
    </citation>
    <scope>NUCLEOTIDE SEQUENCE [LARGE SCALE GENOMIC DNA]</scope>
    <source>
        <strain evidence="1">Rf_01</strain>
        <tissue evidence="1">Aerial parts of the thallus</tissue>
    </source>
</reference>
<protein>
    <submittedName>
        <fullName evidence="1">Uncharacterized protein</fullName>
    </submittedName>
</protein>
<evidence type="ECO:0000313" key="1">
    <source>
        <dbReference type="EMBL" id="KAL2611524.1"/>
    </source>
</evidence>
<gene>
    <name evidence="1" type="ORF">R1flu_023216</name>
</gene>
<dbReference type="EMBL" id="JBHFFA010000007">
    <property type="protein sequence ID" value="KAL2611524.1"/>
    <property type="molecule type" value="Genomic_DNA"/>
</dbReference>
<accession>A0ABD1XRF5</accession>
<sequence>MNLDRFLSGQVARAGVNRGLSSIVSGQFNEIFSLVVRTRIREFGISSVSGDEKLGVGREEERSHFAFG</sequence>
<name>A0ABD1XRF5_9MARC</name>
<dbReference type="Proteomes" id="UP001605036">
    <property type="component" value="Unassembled WGS sequence"/>
</dbReference>
<evidence type="ECO:0000313" key="2">
    <source>
        <dbReference type="Proteomes" id="UP001605036"/>
    </source>
</evidence>
<dbReference type="AlphaFoldDB" id="A0ABD1XRF5"/>